<feature type="region of interest" description="Disordered" evidence="2">
    <location>
        <begin position="645"/>
        <end position="741"/>
    </location>
</feature>
<dbReference type="GO" id="GO:0005654">
    <property type="term" value="C:nucleoplasm"/>
    <property type="evidence" value="ECO:0007669"/>
    <property type="project" value="TreeGrafter"/>
</dbReference>
<feature type="region of interest" description="Disordered" evidence="2">
    <location>
        <begin position="512"/>
        <end position="621"/>
    </location>
</feature>
<feature type="region of interest" description="Disordered" evidence="2">
    <location>
        <begin position="950"/>
        <end position="1014"/>
    </location>
</feature>
<keyword evidence="5" id="KW-1185">Reference proteome</keyword>
<dbReference type="Proteomes" id="UP000887540">
    <property type="component" value="Unplaced"/>
</dbReference>
<dbReference type="InterPro" id="IPR022188">
    <property type="entry name" value="TASOR_DUF3715"/>
</dbReference>
<comment type="similarity">
    <text evidence="1">Belongs to the TASOR family.</text>
</comment>
<evidence type="ECO:0000313" key="5">
    <source>
        <dbReference type="Proteomes" id="UP000887540"/>
    </source>
</evidence>
<dbReference type="AlphaFoldDB" id="A0A914DGA7"/>
<evidence type="ECO:0000313" key="6">
    <source>
        <dbReference type="WBParaSite" id="ACRNAN_scaffold2647.g16932.t1"/>
    </source>
</evidence>
<reference evidence="6" key="1">
    <citation type="submission" date="2022-11" db="UniProtKB">
        <authorList>
            <consortium name="WormBaseParasite"/>
        </authorList>
    </citation>
    <scope>IDENTIFICATION</scope>
</reference>
<sequence length="1181" mass="132332">MFPNPNKRTIPSNFVIPKKQKKAEQPSYSNVEELLQTVNVNDNRFHMEVGRHFLENLFDPSLKGHVRFTEAKRVVNNDLYKKFLSRQQKLTRLDRPHDISYGFLLLDADTSELEFICSRGYASGYSFCGDLGNAKHGVYLSRYSDLCTPSPFFAGVPLRILIFKILPGRSKPVGLSSFNAPADQYFDSHVPRVPQQIRTIARHDQFRFSQIFLYEYDERGELVDFPTGVYPFAFVLVNITPPEPQLVTLKSRLDRDSVVWTGLLAFKNETLDRVEMIASHADNVMKPRGLESKIEIQMLIPWSDCLNYSPISKLLTADNAGGLVRNPEIVVQDKNGLLQCASYFTIVQNNSPLFYRVHNAMRNEHVAAISFINGTLMVLIPNGEFSSLLSLPRHDKPVFHCIFLSYKSFITSSTNLEIETTEEEMFKHVPFKGEKVDGNNEQVHSKIERAHATLFRFQPPTHLGTTSLIPNRMPPQRFPYPPPGMNVPPPGFMPVVTTNNAPILPMLVPPPPPLSAPKPKEITVRPESASPPTVEMPDASPRESESPIPDIEKPEEKNKKEGSPKEVGEKAKPNYLQQAMMNIRQLDQEKKSASRSPQDDAVAVKEATTSRDNVKSIPPVQVLRDPRVRKLFESDPEFLQKIVDITAPAKKIESSPKSSPKEPVETTSKPNEDEISRPYSPSDALTDISDDIEIGDKAISSTDETPQVVSQISSKEEVPSYVSSSTSSYIPPSGRSILGAKSVPTKLESPLTGSFLATQSTSEKVDFNFTTWRGTTSRRDSAMSPLGLQIDEAEDNDESTAEATVSSTTVIPESTQIVEKEDEIAEPTEPQSLQSPTLTTEPKVIPLDSSEETASSQLMGDSWRKGVPPSNDFDFRDVYIPPQPQISPSSNSAFVLPDFSVPPPILPAAQPIMPPALPDLTKPPPFAARPRMHIPPPPQMFAIRSGGSTRFPVKHEQPTTSTRSLGHDVRKHTELHPRRGERRFDRPPTNEKEKTSFVQGRSAHQTSTGRGQLTQQIEKRGLVRNIIILVDPQLIIQDQLDINEFQRILEAMRDVNAVDKSFNWHIRYHRHIEERLPNIDDKYADLIIEFEQNGVIERMAPHFCDESKVKNPYSGAMICAMTVKRAAVKENPATWVIFMTALDPSSESGVQFRKNEIDLQTPTQVADYCTKMVASVTDTQP</sequence>
<feature type="compositionally biased region" description="Polar residues" evidence="2">
    <location>
        <begin position="829"/>
        <end position="840"/>
    </location>
</feature>
<dbReference type="InterPro" id="IPR046432">
    <property type="entry name" value="TASOR"/>
</dbReference>
<proteinExistence type="inferred from homology"/>
<feature type="region of interest" description="Disordered" evidence="2">
    <location>
        <begin position="793"/>
        <end position="863"/>
    </location>
</feature>
<feature type="domain" description="TASOR pseudo-PARP" evidence="3">
    <location>
        <begin position="102"/>
        <end position="230"/>
    </location>
</feature>
<organism evidence="5 6">
    <name type="scientific">Acrobeloides nanus</name>
    <dbReference type="NCBI Taxonomy" id="290746"/>
    <lineage>
        <taxon>Eukaryota</taxon>
        <taxon>Metazoa</taxon>
        <taxon>Ecdysozoa</taxon>
        <taxon>Nematoda</taxon>
        <taxon>Chromadorea</taxon>
        <taxon>Rhabditida</taxon>
        <taxon>Tylenchina</taxon>
        <taxon>Cephalobomorpha</taxon>
        <taxon>Cephaloboidea</taxon>
        <taxon>Cephalobidae</taxon>
        <taxon>Acrobeloides</taxon>
    </lineage>
</organism>
<evidence type="ECO:0000259" key="3">
    <source>
        <dbReference type="Pfam" id="PF12509"/>
    </source>
</evidence>
<feature type="compositionally biased region" description="Basic and acidic residues" evidence="2">
    <location>
        <begin position="965"/>
        <end position="995"/>
    </location>
</feature>
<feature type="compositionally biased region" description="Low complexity" evidence="2">
    <location>
        <begin position="719"/>
        <end position="733"/>
    </location>
</feature>
<accession>A0A914DGA7</accession>
<feature type="compositionally biased region" description="Polar residues" evidence="2">
    <location>
        <begin position="996"/>
        <end position="1014"/>
    </location>
</feature>
<dbReference type="WBParaSite" id="ACRNAN_scaffold2647.g16932.t1">
    <property type="protein sequence ID" value="ACRNAN_scaffold2647.g16932.t1"/>
    <property type="gene ID" value="ACRNAN_scaffold2647.g16932"/>
</dbReference>
<dbReference type="Pfam" id="PF24630">
    <property type="entry name" value="PIN_TASOR"/>
    <property type="match status" value="1"/>
</dbReference>
<dbReference type="GO" id="GO:0045814">
    <property type="term" value="P:negative regulation of gene expression, epigenetic"/>
    <property type="evidence" value="ECO:0007669"/>
    <property type="project" value="InterPro"/>
</dbReference>
<protein>
    <submittedName>
        <fullName evidence="6">DUF3715 domain-containing protein</fullName>
    </submittedName>
</protein>
<dbReference type="Pfam" id="PF12509">
    <property type="entry name" value="DUF3715"/>
    <property type="match status" value="1"/>
</dbReference>
<feature type="compositionally biased region" description="Basic and acidic residues" evidence="2">
    <location>
        <begin position="540"/>
        <end position="572"/>
    </location>
</feature>
<evidence type="ECO:0000259" key="4">
    <source>
        <dbReference type="Pfam" id="PF24630"/>
    </source>
</evidence>
<dbReference type="PANTHER" id="PTHR16207:SF11">
    <property type="entry name" value="SET DOMAIN-CONTAINING PROTEIN"/>
    <property type="match status" value="1"/>
</dbReference>
<feature type="compositionally biased region" description="Polar residues" evidence="2">
    <location>
        <begin position="699"/>
        <end position="713"/>
    </location>
</feature>
<evidence type="ECO:0000256" key="2">
    <source>
        <dbReference type="SAM" id="MobiDB-lite"/>
    </source>
</evidence>
<evidence type="ECO:0000256" key="1">
    <source>
        <dbReference type="ARBA" id="ARBA00008058"/>
    </source>
</evidence>
<feature type="compositionally biased region" description="Low complexity" evidence="2">
    <location>
        <begin position="801"/>
        <end position="810"/>
    </location>
</feature>
<feature type="domain" description="TASOR PIN" evidence="4">
    <location>
        <begin position="1028"/>
        <end position="1163"/>
    </location>
</feature>
<dbReference type="InterPro" id="IPR056242">
    <property type="entry name" value="PIN_TASOR"/>
</dbReference>
<feature type="compositionally biased region" description="Basic and acidic residues" evidence="2">
    <location>
        <begin position="650"/>
        <end position="676"/>
    </location>
</feature>
<dbReference type="PANTHER" id="PTHR16207">
    <property type="entry name" value="SET DOMAIN-CONTAINING PROTEIN"/>
    <property type="match status" value="1"/>
</dbReference>
<name>A0A914DGA7_9BILA</name>